<evidence type="ECO:0000313" key="4">
    <source>
        <dbReference type="Proteomes" id="UP000256779"/>
    </source>
</evidence>
<evidence type="ECO:0000313" key="3">
    <source>
        <dbReference type="EMBL" id="REE01117.1"/>
    </source>
</evidence>
<accession>A0A3D9L8B6</accession>
<gene>
    <name evidence="3" type="ORF">C7460_104137</name>
</gene>
<dbReference type="RefSeq" id="WP_115867204.1">
    <property type="nucleotide sequence ID" value="NZ_QREG01000004.1"/>
</dbReference>
<feature type="region of interest" description="Disordered" evidence="1">
    <location>
        <begin position="33"/>
        <end position="66"/>
    </location>
</feature>
<sequence>MKFLKLILFLCYIALLIALFSCKNSQKNTSTSKTEATLEQTTHSDIQTHQIASKTTEITTSSSGDTHETISFEIVGPVEISPDGTITGTDSTTRITGTKTTRKKHQEEKQEVSQESDSSKTSDQSKSKTNTTLKNKEKEQEVHRTVSWKPWIILGIVIIIILAGLYILYKIS</sequence>
<keyword evidence="2" id="KW-1133">Transmembrane helix</keyword>
<reference evidence="3 4" key="1">
    <citation type="submission" date="2018-07" db="EMBL/GenBank/DDBJ databases">
        <title>Genomic Encyclopedia of Type Strains, Phase IV (KMG-IV): sequencing the most valuable type-strain genomes for metagenomic binning, comparative biology and taxonomic classification.</title>
        <authorList>
            <person name="Goeker M."/>
        </authorList>
    </citation>
    <scope>NUCLEOTIDE SEQUENCE [LARGE SCALE GENOMIC DNA]</scope>
    <source>
        <strain evidence="3 4">DSM 4134</strain>
    </source>
</reference>
<comment type="caution">
    <text evidence="3">The sequence shown here is derived from an EMBL/GenBank/DDBJ whole genome shotgun (WGS) entry which is preliminary data.</text>
</comment>
<protein>
    <recommendedName>
        <fullName evidence="5">Lipoprotein</fullName>
    </recommendedName>
</protein>
<evidence type="ECO:0008006" key="5">
    <source>
        <dbReference type="Google" id="ProtNLM"/>
    </source>
</evidence>
<dbReference type="Proteomes" id="UP000256779">
    <property type="component" value="Unassembled WGS sequence"/>
</dbReference>
<organism evidence="3 4">
    <name type="scientific">Marinoscillum furvescens DSM 4134</name>
    <dbReference type="NCBI Taxonomy" id="1122208"/>
    <lineage>
        <taxon>Bacteria</taxon>
        <taxon>Pseudomonadati</taxon>
        <taxon>Bacteroidota</taxon>
        <taxon>Cytophagia</taxon>
        <taxon>Cytophagales</taxon>
        <taxon>Reichenbachiellaceae</taxon>
        <taxon>Marinoscillum</taxon>
    </lineage>
</organism>
<feature type="transmembrane region" description="Helical" evidence="2">
    <location>
        <begin position="148"/>
        <end position="169"/>
    </location>
</feature>
<feature type="region of interest" description="Disordered" evidence="1">
    <location>
        <begin position="79"/>
        <end position="140"/>
    </location>
</feature>
<dbReference type="AlphaFoldDB" id="A0A3D9L8B6"/>
<feature type="compositionally biased region" description="Basic and acidic residues" evidence="1">
    <location>
        <begin position="105"/>
        <end position="126"/>
    </location>
</feature>
<dbReference type="PROSITE" id="PS51257">
    <property type="entry name" value="PROKAR_LIPOPROTEIN"/>
    <property type="match status" value="1"/>
</dbReference>
<keyword evidence="2" id="KW-0472">Membrane</keyword>
<feature type="compositionally biased region" description="Polar residues" evidence="1">
    <location>
        <begin position="33"/>
        <end position="64"/>
    </location>
</feature>
<name>A0A3D9L8B6_MARFU</name>
<proteinExistence type="predicted"/>
<evidence type="ECO:0000256" key="2">
    <source>
        <dbReference type="SAM" id="Phobius"/>
    </source>
</evidence>
<keyword evidence="2" id="KW-0812">Transmembrane</keyword>
<dbReference type="EMBL" id="QREG01000004">
    <property type="protein sequence ID" value="REE01117.1"/>
    <property type="molecule type" value="Genomic_DNA"/>
</dbReference>
<keyword evidence="4" id="KW-1185">Reference proteome</keyword>
<feature type="compositionally biased region" description="Low complexity" evidence="1">
    <location>
        <begin position="83"/>
        <end position="99"/>
    </location>
</feature>
<evidence type="ECO:0000256" key="1">
    <source>
        <dbReference type="SAM" id="MobiDB-lite"/>
    </source>
</evidence>